<keyword evidence="2" id="KW-1185">Reference proteome</keyword>
<organism evidence="1 2">
    <name type="scientific">Protopolystoma xenopodis</name>
    <dbReference type="NCBI Taxonomy" id="117903"/>
    <lineage>
        <taxon>Eukaryota</taxon>
        <taxon>Metazoa</taxon>
        <taxon>Spiralia</taxon>
        <taxon>Lophotrochozoa</taxon>
        <taxon>Platyhelminthes</taxon>
        <taxon>Monogenea</taxon>
        <taxon>Polyopisthocotylea</taxon>
        <taxon>Polystomatidea</taxon>
        <taxon>Polystomatidae</taxon>
        <taxon>Protopolystoma</taxon>
    </lineage>
</organism>
<name>A0A448X601_9PLAT</name>
<evidence type="ECO:0000313" key="1">
    <source>
        <dbReference type="EMBL" id="VEL28961.1"/>
    </source>
</evidence>
<comment type="caution">
    <text evidence="1">The sequence shown here is derived from an EMBL/GenBank/DDBJ whole genome shotgun (WGS) entry which is preliminary data.</text>
</comment>
<sequence>MFSRVSEQMFRKSMLLKSEIDICSRIINLSVCVFRRDPPPNRLIAHFHSTCQCVHSSSVVSEWTGQTGLDYSRTSRRSVPTKKPCRRLLAGQL</sequence>
<reference evidence="1" key="1">
    <citation type="submission" date="2018-11" db="EMBL/GenBank/DDBJ databases">
        <authorList>
            <consortium name="Pathogen Informatics"/>
        </authorList>
    </citation>
    <scope>NUCLEOTIDE SEQUENCE</scope>
</reference>
<dbReference type="AlphaFoldDB" id="A0A448X601"/>
<evidence type="ECO:0000313" key="2">
    <source>
        <dbReference type="Proteomes" id="UP000784294"/>
    </source>
</evidence>
<dbReference type="EMBL" id="CAAALY010099123">
    <property type="protein sequence ID" value="VEL28961.1"/>
    <property type="molecule type" value="Genomic_DNA"/>
</dbReference>
<accession>A0A448X601</accession>
<dbReference type="Proteomes" id="UP000784294">
    <property type="component" value="Unassembled WGS sequence"/>
</dbReference>
<protein>
    <submittedName>
        <fullName evidence="1">Uncharacterized protein</fullName>
    </submittedName>
</protein>
<proteinExistence type="predicted"/>
<gene>
    <name evidence="1" type="ORF">PXEA_LOCUS22401</name>
</gene>